<evidence type="ECO:0000256" key="1">
    <source>
        <dbReference type="SAM" id="MobiDB-lite"/>
    </source>
</evidence>
<proteinExistence type="predicted"/>
<feature type="signal peptide" evidence="2">
    <location>
        <begin position="1"/>
        <end position="23"/>
    </location>
</feature>
<feature type="region of interest" description="Disordered" evidence="1">
    <location>
        <begin position="42"/>
        <end position="73"/>
    </location>
</feature>
<dbReference type="EMBL" id="BMXY01000003">
    <property type="protein sequence ID" value="GGZ68054.1"/>
    <property type="molecule type" value="Genomic_DNA"/>
</dbReference>
<accession>A0ABQ3C8Z0</accession>
<evidence type="ECO:0000313" key="4">
    <source>
        <dbReference type="Proteomes" id="UP000643403"/>
    </source>
</evidence>
<comment type="caution">
    <text evidence="3">The sequence shown here is derived from an EMBL/GenBank/DDBJ whole genome shotgun (WGS) entry which is preliminary data.</text>
</comment>
<feature type="chain" id="PRO_5047403626" evidence="2">
    <location>
        <begin position="24"/>
        <end position="141"/>
    </location>
</feature>
<evidence type="ECO:0000256" key="2">
    <source>
        <dbReference type="SAM" id="SignalP"/>
    </source>
</evidence>
<keyword evidence="4" id="KW-1185">Reference proteome</keyword>
<dbReference type="Proteomes" id="UP000643403">
    <property type="component" value="Unassembled WGS sequence"/>
</dbReference>
<name>A0ABQ3C8Z0_9GAMM</name>
<feature type="compositionally biased region" description="Low complexity" evidence="1">
    <location>
        <begin position="42"/>
        <end position="56"/>
    </location>
</feature>
<gene>
    <name evidence="3" type="ORF">GCM10008101_22940</name>
</gene>
<protein>
    <submittedName>
        <fullName evidence="3">Uncharacterized protein</fullName>
    </submittedName>
</protein>
<sequence>MRISLRKTLAIAGLGLLASTAQAVEPMLPELQVREIPLSFDTASAPDTAPADPGDPFAQPLTGESLDALRGGDNVHTVTNVSDVNGKVDGNTASNVTSGANLVDGGAFGNATGLSTVIQNSGNNVLIQNSTVVSIQFAPTP</sequence>
<reference evidence="4" key="1">
    <citation type="journal article" date="2019" name="Int. J. Syst. Evol. Microbiol.">
        <title>The Global Catalogue of Microorganisms (GCM) 10K type strain sequencing project: providing services to taxonomists for standard genome sequencing and annotation.</title>
        <authorList>
            <consortium name="The Broad Institute Genomics Platform"/>
            <consortium name="The Broad Institute Genome Sequencing Center for Infectious Disease"/>
            <person name="Wu L."/>
            <person name="Ma J."/>
        </authorList>
    </citation>
    <scope>NUCLEOTIDE SEQUENCE [LARGE SCALE GENOMIC DNA]</scope>
    <source>
        <strain evidence="4">KCTC 22558</strain>
    </source>
</reference>
<evidence type="ECO:0000313" key="3">
    <source>
        <dbReference type="EMBL" id="GGZ68054.1"/>
    </source>
</evidence>
<keyword evidence="2" id="KW-0732">Signal</keyword>
<organism evidence="3 4">
    <name type="scientific">Cognatilysobacter xinjiangensis</name>
    <dbReference type="NCBI Taxonomy" id="546892"/>
    <lineage>
        <taxon>Bacteria</taxon>
        <taxon>Pseudomonadati</taxon>
        <taxon>Pseudomonadota</taxon>
        <taxon>Gammaproteobacteria</taxon>
        <taxon>Lysobacterales</taxon>
        <taxon>Lysobacteraceae</taxon>
        <taxon>Cognatilysobacter</taxon>
    </lineage>
</organism>
<dbReference type="RefSeq" id="WP_189450056.1">
    <property type="nucleotide sequence ID" value="NZ_BMXY01000003.1"/>
</dbReference>